<dbReference type="Proteomes" id="UP000339249">
    <property type="component" value="Unassembled WGS sequence"/>
</dbReference>
<dbReference type="EMBL" id="CABDVU010000001">
    <property type="protein sequence ID" value="VTN13630.1"/>
    <property type="molecule type" value="Genomic_DNA"/>
</dbReference>
<organism evidence="2 3">
    <name type="scientific">Raoultella terrigena</name>
    <name type="common">Klebsiella terrigena</name>
    <dbReference type="NCBI Taxonomy" id="577"/>
    <lineage>
        <taxon>Bacteria</taxon>
        <taxon>Pseudomonadati</taxon>
        <taxon>Pseudomonadota</taxon>
        <taxon>Gammaproteobacteria</taxon>
        <taxon>Enterobacterales</taxon>
        <taxon>Enterobacteriaceae</taxon>
        <taxon>Klebsiella/Raoultella group</taxon>
        <taxon>Raoultella</taxon>
    </lineage>
</organism>
<proteinExistence type="predicted"/>
<feature type="transmembrane region" description="Helical" evidence="1">
    <location>
        <begin position="65"/>
        <end position="90"/>
    </location>
</feature>
<keyword evidence="1" id="KW-1133">Transmembrane helix</keyword>
<name>A0A4U9D586_RAOTE</name>
<feature type="transmembrane region" description="Helical" evidence="1">
    <location>
        <begin position="12"/>
        <end position="39"/>
    </location>
</feature>
<reference evidence="2 3" key="1">
    <citation type="submission" date="2019-04" db="EMBL/GenBank/DDBJ databases">
        <authorList>
            <consortium name="Pathogen Informatics"/>
        </authorList>
    </citation>
    <scope>NUCLEOTIDE SEQUENCE [LARGE SCALE GENOMIC DNA]</scope>
    <source>
        <strain evidence="2 3">NCTC9185</strain>
    </source>
</reference>
<protein>
    <submittedName>
        <fullName evidence="2">Uncharacterized protein</fullName>
    </submittedName>
</protein>
<feature type="transmembrane region" description="Helical" evidence="1">
    <location>
        <begin position="111"/>
        <end position="128"/>
    </location>
</feature>
<keyword evidence="1" id="KW-0812">Transmembrane</keyword>
<keyword evidence="1" id="KW-0472">Membrane</keyword>
<dbReference type="RefSeq" id="WP_143992403.1">
    <property type="nucleotide sequence ID" value="NZ_JBFPGJ010000011.1"/>
</dbReference>
<dbReference type="AlphaFoldDB" id="A0A4U9D586"/>
<evidence type="ECO:0000256" key="1">
    <source>
        <dbReference type="SAM" id="Phobius"/>
    </source>
</evidence>
<sequence>MAKHALSLFIKIALFSVVMLIVSEVIPYDGLVSAIIGLFDFQSASNFTRLILGEPDLEVWESLHIYFSILINTLISVPVMSAIITAYSGVTHKVSPANLPENWILSTLRRLAKLFAFTLLFWLPLRFLPYQVFFPDRETYSALIITAIMTFNLLLTVACYGVVMNKITIKRSL</sequence>
<evidence type="ECO:0000313" key="2">
    <source>
        <dbReference type="EMBL" id="VTN13630.1"/>
    </source>
</evidence>
<evidence type="ECO:0000313" key="3">
    <source>
        <dbReference type="Proteomes" id="UP000339249"/>
    </source>
</evidence>
<feature type="transmembrane region" description="Helical" evidence="1">
    <location>
        <begin position="140"/>
        <end position="163"/>
    </location>
</feature>
<accession>A0A4U9D586</accession>
<gene>
    <name evidence="2" type="ORF">NCTC9185_05666</name>
</gene>